<keyword evidence="2" id="KW-0560">Oxidoreductase</keyword>
<dbReference type="HOGENOM" id="CLU_024648_4_2_1"/>
<dbReference type="GO" id="GO:0140907">
    <property type="term" value="F:flavin-dependent halogenase activity"/>
    <property type="evidence" value="ECO:0007669"/>
    <property type="project" value="UniProtKB-ARBA"/>
</dbReference>
<comment type="similarity">
    <text evidence="1">Belongs to the flavin-dependent halogenase family.</text>
</comment>
<keyword evidence="5" id="KW-0378">Hydrolase</keyword>
<evidence type="ECO:0000313" key="6">
    <source>
        <dbReference type="Proteomes" id="UP000030671"/>
    </source>
</evidence>
<dbReference type="eggNOG" id="ENOG502QW6Y">
    <property type="taxonomic scope" value="Eukaryota"/>
</dbReference>
<dbReference type="GeneID" id="20668587"/>
<dbReference type="Pfam" id="PF04820">
    <property type="entry name" value="Trp_halogenase"/>
    <property type="match status" value="2"/>
</dbReference>
<dbReference type="InParanoid" id="W4K2G9"/>
<evidence type="ECO:0000313" key="5">
    <source>
        <dbReference type="EMBL" id="ETW79545.1"/>
    </source>
</evidence>
<evidence type="ECO:0000256" key="4">
    <source>
        <dbReference type="ARBA" id="ARBA00049364"/>
    </source>
</evidence>
<dbReference type="OrthoDB" id="3340390at2759"/>
<protein>
    <submittedName>
        <fullName evidence="5">Putative halogenase</fullName>
        <ecNumber evidence="5">3.8.1.1</ecNumber>
    </submittedName>
</protein>
<dbReference type="EC" id="3.8.1.1" evidence="5"/>
<keyword evidence="3" id="KW-0503">Monooxygenase</keyword>
<organism evidence="5 6">
    <name type="scientific">Heterobasidion irregulare (strain TC 32-1)</name>
    <dbReference type="NCBI Taxonomy" id="747525"/>
    <lineage>
        <taxon>Eukaryota</taxon>
        <taxon>Fungi</taxon>
        <taxon>Dikarya</taxon>
        <taxon>Basidiomycota</taxon>
        <taxon>Agaricomycotina</taxon>
        <taxon>Agaricomycetes</taxon>
        <taxon>Russulales</taxon>
        <taxon>Bondarzewiaceae</taxon>
        <taxon>Heterobasidion</taxon>
        <taxon>Heterobasidion annosum species complex</taxon>
    </lineage>
</organism>
<evidence type="ECO:0000256" key="1">
    <source>
        <dbReference type="ARBA" id="ARBA00005706"/>
    </source>
</evidence>
<evidence type="ECO:0000256" key="2">
    <source>
        <dbReference type="ARBA" id="ARBA00023002"/>
    </source>
</evidence>
<keyword evidence="6" id="KW-1185">Reference proteome</keyword>
<dbReference type="PANTHER" id="PTHR43747">
    <property type="entry name" value="FAD-BINDING PROTEIN"/>
    <property type="match status" value="1"/>
</dbReference>
<dbReference type="SUPFAM" id="SSF51905">
    <property type="entry name" value="FAD/NAD(P)-binding domain"/>
    <property type="match status" value="1"/>
</dbReference>
<dbReference type="Gene3D" id="3.50.50.60">
    <property type="entry name" value="FAD/NAD(P)-binding domain"/>
    <property type="match status" value="1"/>
</dbReference>
<proteinExistence type="inferred from homology"/>
<accession>W4K2G9</accession>
<dbReference type="InterPro" id="IPR050816">
    <property type="entry name" value="Flavin-dep_Halogenase_NPB"/>
</dbReference>
<comment type="catalytic activity">
    <reaction evidence="4">
        <text>melleolide F + FADH2 + chloride + O2 = 6'-chloromelleolide F + FAD + 2 H2O + H(+)</text>
        <dbReference type="Rhea" id="RHEA:67160"/>
        <dbReference type="ChEBI" id="CHEBI:15377"/>
        <dbReference type="ChEBI" id="CHEBI:15378"/>
        <dbReference type="ChEBI" id="CHEBI:15379"/>
        <dbReference type="ChEBI" id="CHEBI:17996"/>
        <dbReference type="ChEBI" id="CHEBI:57692"/>
        <dbReference type="ChEBI" id="CHEBI:58307"/>
        <dbReference type="ChEBI" id="CHEBI:167712"/>
        <dbReference type="ChEBI" id="CHEBI:167713"/>
    </reaction>
    <physiologicalReaction direction="left-to-right" evidence="4">
        <dbReference type="Rhea" id="RHEA:67161"/>
    </physiologicalReaction>
</comment>
<name>W4K2G9_HETIT</name>
<dbReference type="InterPro" id="IPR036188">
    <property type="entry name" value="FAD/NAD-bd_sf"/>
</dbReference>
<dbReference type="Proteomes" id="UP000030671">
    <property type="component" value="Unassembled WGS sequence"/>
</dbReference>
<reference evidence="5 6" key="1">
    <citation type="journal article" date="2012" name="New Phytol.">
        <title>Insight into trade-off between wood decay and parasitism from the genome of a fungal forest pathogen.</title>
        <authorList>
            <person name="Olson A."/>
            <person name="Aerts A."/>
            <person name="Asiegbu F."/>
            <person name="Belbahri L."/>
            <person name="Bouzid O."/>
            <person name="Broberg A."/>
            <person name="Canback B."/>
            <person name="Coutinho P.M."/>
            <person name="Cullen D."/>
            <person name="Dalman K."/>
            <person name="Deflorio G."/>
            <person name="van Diepen L.T."/>
            <person name="Dunand C."/>
            <person name="Duplessis S."/>
            <person name="Durling M."/>
            <person name="Gonthier P."/>
            <person name="Grimwood J."/>
            <person name="Fossdal C.G."/>
            <person name="Hansson D."/>
            <person name="Henrissat B."/>
            <person name="Hietala A."/>
            <person name="Himmelstrand K."/>
            <person name="Hoffmeister D."/>
            <person name="Hogberg N."/>
            <person name="James T.Y."/>
            <person name="Karlsson M."/>
            <person name="Kohler A."/>
            <person name="Kues U."/>
            <person name="Lee Y.H."/>
            <person name="Lin Y.C."/>
            <person name="Lind M."/>
            <person name="Lindquist E."/>
            <person name="Lombard V."/>
            <person name="Lucas S."/>
            <person name="Lunden K."/>
            <person name="Morin E."/>
            <person name="Murat C."/>
            <person name="Park J."/>
            <person name="Raffaello T."/>
            <person name="Rouze P."/>
            <person name="Salamov A."/>
            <person name="Schmutz J."/>
            <person name="Solheim H."/>
            <person name="Stahlberg J."/>
            <person name="Velez H."/>
            <person name="de Vries R.P."/>
            <person name="Wiebenga A."/>
            <person name="Woodward S."/>
            <person name="Yakovlev I."/>
            <person name="Garbelotto M."/>
            <person name="Martin F."/>
            <person name="Grigoriev I.V."/>
            <person name="Stenlid J."/>
        </authorList>
    </citation>
    <scope>NUCLEOTIDE SEQUENCE [LARGE SCALE GENOMIC DNA]</scope>
    <source>
        <strain evidence="5 6">TC 32-1</strain>
    </source>
</reference>
<evidence type="ECO:0000256" key="3">
    <source>
        <dbReference type="ARBA" id="ARBA00023033"/>
    </source>
</evidence>
<dbReference type="GO" id="GO:0044550">
    <property type="term" value="P:secondary metabolite biosynthetic process"/>
    <property type="evidence" value="ECO:0007669"/>
    <property type="project" value="UniProtKB-ARBA"/>
</dbReference>
<dbReference type="GO" id="GO:0016787">
    <property type="term" value="F:hydrolase activity"/>
    <property type="evidence" value="ECO:0007669"/>
    <property type="project" value="UniProtKB-KW"/>
</dbReference>
<dbReference type="InterPro" id="IPR006905">
    <property type="entry name" value="Flavin_halogenase"/>
</dbReference>
<dbReference type="GO" id="GO:0004497">
    <property type="term" value="F:monooxygenase activity"/>
    <property type="evidence" value="ECO:0007669"/>
    <property type="project" value="UniProtKB-KW"/>
</dbReference>
<dbReference type="AlphaFoldDB" id="W4K2G9"/>
<gene>
    <name evidence="5" type="primary">hal3</name>
    <name evidence="5" type="ORF">HETIRDRAFT_181191</name>
</gene>
<dbReference type="RefSeq" id="XP_009548126.1">
    <property type="nucleotide sequence ID" value="XM_009549831.1"/>
</dbReference>
<dbReference type="KEGG" id="hir:HETIRDRAFT_181191"/>
<dbReference type="EMBL" id="KI925460">
    <property type="protein sequence ID" value="ETW79545.1"/>
    <property type="molecule type" value="Genomic_DNA"/>
</dbReference>
<dbReference type="PANTHER" id="PTHR43747:SF5">
    <property type="entry name" value="FAD-BINDING DOMAIN-CONTAINING PROTEIN"/>
    <property type="match status" value="1"/>
</dbReference>
<sequence>MALASSTMPLKAQVLVIGGGPSGSYSATLLAREGFDVALLESDIFPRYHIGESLLPSIHQFLALIDANDLLSSHGFTPKPGAAVKLNQFSREGYTDFTSLDSNNKAWNVIRAEFDDILLKNAANNGVKVFQGVKVVNIVFSDQNPERPVAAEWVSKAGAKGSVSFEWLVDASGRAGIMSTKHLKNRTFNQSLRNVACWGYWRGGKVYSPGTTRENAPWFEALTDETGWSWYIPLHDGTVSVGFVTTEESSVAKKAATRRGSDGQPVVDAVLKIHYLDQLQFTPGLASLLETAQLSSDVKSARDYSYKATAVAGDHFRIVGDAGAFIDPFFSSGVHLAFTSALSSACTIAASIRGHCSEREAQTYHELKVGTSYTRFLIVVLGAYKQIKAQHAPVLQDLNEGNFDRAFALLRPVLQGAGDVGKELTEDEVQRAMEFCSNLFAPTDPKMHSAVAARVDRRLMDKEGPILLSEEVKKIVGEEDEEAIHVLNEINARKPIHTMYDVAQQFGHEAWGGFVPVCVRGKLGLDGVVVDDSEK</sequence>